<organism evidence="1 2">
    <name type="scientific">Candidatus Nesciobacter abundans</name>
    <dbReference type="NCBI Taxonomy" id="2601668"/>
    <lineage>
        <taxon>Bacteria</taxon>
        <taxon>Pseudomonadati</taxon>
        <taxon>Pseudomonadota</taxon>
        <taxon>Alphaproteobacteria</taxon>
        <taxon>Holosporales</taxon>
        <taxon>Holosporaceae</taxon>
        <taxon>Candidatus Nesciobacter</taxon>
    </lineage>
</organism>
<sequence>MIGKILKLHGFKGSFKAILYQTPLGKLFIENSDIEVLEYSLMKKTGSGCFMYVLRTNSSDLDELKGLLGFSILSKDESELISDKQNSAKSDLNSKDLDLNPDNNNSDNICLNDNIDLNKSSENVHVYLLGMMGKDSCKMEICDSAGNFICFSKQVLNFGSGPVLDTEKDFMISYVHINGFCKDSGKVYIADNIAMSMK</sequence>
<evidence type="ECO:0000313" key="1">
    <source>
        <dbReference type="EMBL" id="QEK38896.1"/>
    </source>
</evidence>
<proteinExistence type="predicted"/>
<dbReference type="KEGG" id="nabu:FZC36_00375"/>
<dbReference type="Proteomes" id="UP000324924">
    <property type="component" value="Chromosome"/>
</dbReference>
<evidence type="ECO:0008006" key="3">
    <source>
        <dbReference type="Google" id="ProtNLM"/>
    </source>
</evidence>
<dbReference type="RefSeq" id="WP_148972019.1">
    <property type="nucleotide sequence ID" value="NZ_CP043314.1"/>
</dbReference>
<accession>A0A5C0UFM0</accession>
<dbReference type="EMBL" id="CP043314">
    <property type="protein sequence ID" value="QEK38896.1"/>
    <property type="molecule type" value="Genomic_DNA"/>
</dbReference>
<evidence type="ECO:0000313" key="2">
    <source>
        <dbReference type="Proteomes" id="UP000324924"/>
    </source>
</evidence>
<dbReference type="AlphaFoldDB" id="A0A5C0UFM0"/>
<gene>
    <name evidence="1" type="ORF">FZC36_00375</name>
</gene>
<reference evidence="1 2" key="1">
    <citation type="submission" date="2019-08" db="EMBL/GenBank/DDBJ databases">
        <title>Highly reduced genomes of protist endosymbionts show evolutionary convergence.</title>
        <authorList>
            <person name="George E."/>
            <person name="Husnik F."/>
            <person name="Tashyreva D."/>
            <person name="Prokopchuk G."/>
            <person name="Horak A."/>
            <person name="Kwong W.K."/>
            <person name="Lukes J."/>
            <person name="Keeling P.J."/>
        </authorList>
    </citation>
    <scope>NUCLEOTIDE SEQUENCE [LARGE SCALE GENOMIC DNA]</scope>
    <source>
        <strain evidence="1">1604HC</strain>
    </source>
</reference>
<protein>
    <recommendedName>
        <fullName evidence="3">RimM N-terminal domain-containing protein</fullName>
    </recommendedName>
</protein>
<name>A0A5C0UFM0_9PROT</name>
<keyword evidence="2" id="KW-1185">Reference proteome</keyword>